<comment type="caution">
    <text evidence="2">The sequence shown here is derived from an EMBL/GenBank/DDBJ whole genome shotgun (WGS) entry which is preliminary data.</text>
</comment>
<evidence type="ECO:0000313" key="2">
    <source>
        <dbReference type="EMBL" id="OHU60672.1"/>
    </source>
</evidence>
<organism evidence="2 3">
    <name type="scientific">Mycobacteroides chelonae</name>
    <name type="common">Mycobacterium chelonae</name>
    <dbReference type="NCBI Taxonomy" id="1774"/>
    <lineage>
        <taxon>Bacteria</taxon>
        <taxon>Bacillati</taxon>
        <taxon>Actinomycetota</taxon>
        <taxon>Actinomycetes</taxon>
        <taxon>Mycobacteriales</taxon>
        <taxon>Mycobacteriaceae</taxon>
        <taxon>Mycobacteroides</taxon>
    </lineage>
</organism>
<accession>A0A1S1LZN6</accession>
<name>A0A1S1LZN6_MYCCH</name>
<dbReference type="Pfam" id="PF14594">
    <property type="entry name" value="Sipho_Gp37"/>
    <property type="match status" value="1"/>
</dbReference>
<dbReference type="EMBL" id="MLIQ01000008">
    <property type="protein sequence ID" value="OHU60672.1"/>
    <property type="molecule type" value="Genomic_DNA"/>
</dbReference>
<gene>
    <name evidence="2" type="ORF">BKG82_02105</name>
</gene>
<dbReference type="InterPro" id="IPR029432">
    <property type="entry name" value="Gp28/Gp37-like_dom"/>
</dbReference>
<proteinExistence type="predicted"/>
<evidence type="ECO:0000313" key="3">
    <source>
        <dbReference type="Proteomes" id="UP000180043"/>
    </source>
</evidence>
<evidence type="ECO:0000259" key="1">
    <source>
        <dbReference type="Pfam" id="PF14594"/>
    </source>
</evidence>
<dbReference type="Proteomes" id="UP000180043">
    <property type="component" value="Unassembled WGS sequence"/>
</dbReference>
<reference evidence="2 3" key="1">
    <citation type="submission" date="2016-10" db="EMBL/GenBank/DDBJ databases">
        <title>Evaluation of Human, Veterinary and Environmental Mycobacterium chelonae Isolates by Core Genome Phylogenomic Analysis, Targeted Gene Comparison, and Anti-microbial Susceptibility Patterns: A Tale of Mistaken Identities.</title>
        <authorList>
            <person name="Fogelson S.B."/>
            <person name="Camus A.C."/>
            <person name="Lorenz W."/>
            <person name="Vasireddy R."/>
            <person name="Vasireddy S."/>
            <person name="Smith T."/>
            <person name="Brown-Elliott B.A."/>
            <person name="Wallace R.J.Jr."/>
            <person name="Hasan N.A."/>
            <person name="Reischl U."/>
            <person name="Sanchez S."/>
        </authorList>
    </citation>
    <scope>NUCLEOTIDE SEQUENCE [LARGE SCALE GENOMIC DNA]</scope>
    <source>
        <strain evidence="2 3">15515</strain>
    </source>
</reference>
<dbReference type="RefSeq" id="WP_070947327.1">
    <property type="nucleotide sequence ID" value="NZ_MLIQ01000008.1"/>
</dbReference>
<dbReference type="AlphaFoldDB" id="A0A1S1LZN6"/>
<sequence>MAVATFAEPFTGTDHDDFALWAREVREYRIERAYDPPHIELYDGDWVYRGTVRGELGGRVNPIVNQTGTISLRLPIDLDDRRGTWAAFWALDEEARGTSNIHIIVETMGARIGGRMKSKNGVTVHRGPQGDEVVIDFLDDIEELKFVHTAGNPFLPISLIQQPKAWMLLAQADHGILLTMAANLLRLQLANIDIATLFKLLDPANWNIAELVDIFLNIWQQSQIVIVPRTFGDSVAPLSLVVGSIKTSIFDVAAPIMEDAELQWDLRRYKRGDPEPWPGAGTNWRTGTLFVRIVDKSGFRTGTSIGGNLATGFTRTIASVLSNHVEDSYDLFTGDTIDETGYRLPGILGTEAAHPYVAYRDGDITGIQTSNFSRSPGGAGRITVGGQSMPGVNELISAAIQYGGDVLGDNISATISVAVGFNISVGSLGGAIDSFLNPIYRDSILAFMSVPLLLRTSRQGWGHYLETTSTNVTQAFTAASTMDLRRRRRETDPDISFNLTVANASPWLIGDNGFGHWWLGDRVGGTSKYLMPRVFVRRCRSLDINWGERRPLAIEGTFGDTRVEKDAIERMAELLSRTMSGFQQIGLW</sequence>
<feature type="domain" description="Gp28/Gp37-like" evidence="1">
    <location>
        <begin position="39"/>
        <end position="560"/>
    </location>
</feature>
<protein>
    <recommendedName>
        <fullName evidence="1">Gp28/Gp37-like domain-containing protein</fullName>
    </recommendedName>
</protein>